<keyword evidence="1 9" id="KW-0963">Cytoplasm</keyword>
<evidence type="ECO:0000256" key="5">
    <source>
        <dbReference type="ARBA" id="ARBA00022840"/>
    </source>
</evidence>
<evidence type="ECO:0000259" key="10">
    <source>
        <dbReference type="Pfam" id="PF01467"/>
    </source>
</evidence>
<evidence type="ECO:0000313" key="12">
    <source>
        <dbReference type="Proteomes" id="UP000003571"/>
    </source>
</evidence>
<comment type="subcellular location">
    <subcellularLocation>
        <location evidence="9">Cytoplasm</location>
    </subcellularLocation>
</comment>
<dbReference type="STRING" id="907348.TresaDRAFT_0248"/>
<dbReference type="PATRIC" id="fig|907348.3.peg.2841"/>
<feature type="binding site" evidence="9">
    <location>
        <begin position="106"/>
        <end position="112"/>
    </location>
    <ligand>
        <name>ATP</name>
        <dbReference type="ChEBI" id="CHEBI:30616"/>
    </ligand>
</feature>
<evidence type="ECO:0000256" key="3">
    <source>
        <dbReference type="ARBA" id="ARBA00022695"/>
    </source>
</evidence>
<dbReference type="GO" id="GO:0004595">
    <property type="term" value="F:pantetheine-phosphate adenylyltransferase activity"/>
    <property type="evidence" value="ECO:0007669"/>
    <property type="project" value="UniProtKB-UniRule"/>
</dbReference>
<feature type="domain" description="Cytidyltransferase-like" evidence="10">
    <location>
        <begin position="1"/>
        <end position="116"/>
    </location>
</feature>
<evidence type="ECO:0000256" key="7">
    <source>
        <dbReference type="ARBA" id="ARBA00022993"/>
    </source>
</evidence>
<evidence type="ECO:0000256" key="8">
    <source>
        <dbReference type="ARBA" id="ARBA00029346"/>
    </source>
</evidence>
<comment type="subunit">
    <text evidence="9">Homohexamer.</text>
</comment>
<keyword evidence="2 9" id="KW-0808">Transferase</keyword>
<feature type="binding site" evidence="9">
    <location>
        <position position="81"/>
    </location>
    <ligand>
        <name>ATP</name>
        <dbReference type="ChEBI" id="CHEBI:30616"/>
    </ligand>
</feature>
<protein>
    <recommendedName>
        <fullName evidence="9">Phosphopantetheine adenylyltransferase</fullName>
        <ecNumber evidence="9">2.7.7.3</ecNumber>
    </recommendedName>
    <alternativeName>
        <fullName evidence="9">Dephospho-CoA pyrophosphorylase</fullName>
    </alternativeName>
    <alternativeName>
        <fullName evidence="9">Pantetheine-phosphate adenylyltransferase</fullName>
        <shortName evidence="9">PPAT</shortName>
    </alternativeName>
</protein>
<dbReference type="InterPro" id="IPR014729">
    <property type="entry name" value="Rossmann-like_a/b/a_fold"/>
</dbReference>
<comment type="pathway">
    <text evidence="9">Cofactor biosynthesis; coenzyme A biosynthesis; CoA from (R)-pantothenate: step 4/5.</text>
</comment>
<accession>H7EPE2</accession>
<comment type="caution">
    <text evidence="9">Lacks conserved residue(s) required for the propagation of feature annotation.</text>
</comment>
<feature type="binding site" evidence="9">
    <location>
        <begin position="71"/>
        <end position="73"/>
    </location>
    <ligand>
        <name>ATP</name>
        <dbReference type="ChEBI" id="CHEBI:30616"/>
    </ligand>
</feature>
<dbReference type="GO" id="GO:0015937">
    <property type="term" value="P:coenzyme A biosynthetic process"/>
    <property type="evidence" value="ECO:0007669"/>
    <property type="project" value="UniProtKB-UniRule"/>
</dbReference>
<dbReference type="Pfam" id="PF01467">
    <property type="entry name" value="CTP_transf_like"/>
    <property type="match status" value="1"/>
</dbReference>
<sequence>MNIIERASRLFDSIDVVIANNVSKSYLFSCEERLGMLRELASPFRNVTVHVCEKLIVEYARENGANILIRGIRNTIDFSYEFDLALMNRNLDSSIETVFIPTDQRYITFKSSAIKELASFGGDVSEMVPECVKRMIDIKSKSVIR</sequence>
<dbReference type="EMBL" id="AGRW01000054">
    <property type="protein sequence ID" value="EIC00775.1"/>
    <property type="molecule type" value="Genomic_DNA"/>
</dbReference>
<feature type="binding site" evidence="9">
    <location>
        <position position="24"/>
    </location>
    <ligand>
        <name>substrate</name>
    </ligand>
</feature>
<dbReference type="Proteomes" id="UP000003571">
    <property type="component" value="Unassembled WGS sequence"/>
</dbReference>
<gene>
    <name evidence="9" type="primary">coaD</name>
    <name evidence="11" type="ORF">TresaDRAFT_0248</name>
</gene>
<dbReference type="PRINTS" id="PR01020">
    <property type="entry name" value="LPSBIOSNTHSS"/>
</dbReference>
<feature type="binding site" evidence="9">
    <location>
        <position position="56"/>
    </location>
    <ligand>
        <name>substrate</name>
    </ligand>
</feature>
<dbReference type="SUPFAM" id="SSF52374">
    <property type="entry name" value="Nucleotidylyl transferase"/>
    <property type="match status" value="1"/>
</dbReference>
<dbReference type="Gene3D" id="3.40.50.620">
    <property type="entry name" value="HUPs"/>
    <property type="match status" value="1"/>
</dbReference>
<dbReference type="HAMAP" id="MF_00151">
    <property type="entry name" value="PPAT_bact"/>
    <property type="match status" value="1"/>
</dbReference>
<comment type="caution">
    <text evidence="11">The sequence shown here is derived from an EMBL/GenBank/DDBJ whole genome shotgun (WGS) entry which is preliminary data.</text>
</comment>
<dbReference type="GO" id="GO:0005524">
    <property type="term" value="F:ATP binding"/>
    <property type="evidence" value="ECO:0007669"/>
    <property type="project" value="UniProtKB-KW"/>
</dbReference>
<comment type="function">
    <text evidence="9">Reversibly transfers an adenylyl group from ATP to 4'-phosphopantetheine, yielding dephospho-CoA (dPCoA) and pyrophosphate.</text>
</comment>
<evidence type="ECO:0000256" key="4">
    <source>
        <dbReference type="ARBA" id="ARBA00022741"/>
    </source>
</evidence>
<dbReference type="AlphaFoldDB" id="H7EPE2"/>
<evidence type="ECO:0000256" key="9">
    <source>
        <dbReference type="HAMAP-Rule" id="MF_00151"/>
    </source>
</evidence>
<dbReference type="InterPro" id="IPR004821">
    <property type="entry name" value="Cyt_trans-like"/>
</dbReference>
<dbReference type="EC" id="2.7.7.3" evidence="9"/>
<dbReference type="UniPathway" id="UPA00241">
    <property type="reaction ID" value="UER00355"/>
</dbReference>
<dbReference type="eggNOG" id="COG0669">
    <property type="taxonomic scope" value="Bacteria"/>
</dbReference>
<keyword evidence="4 9" id="KW-0547">Nucleotide-binding</keyword>
<dbReference type="GO" id="GO:0005737">
    <property type="term" value="C:cytoplasm"/>
    <property type="evidence" value="ECO:0007669"/>
    <property type="project" value="UniProtKB-SubCell"/>
</dbReference>
<dbReference type="NCBIfam" id="TIGR01510">
    <property type="entry name" value="coaD_prev_kdtB"/>
    <property type="match status" value="1"/>
</dbReference>
<evidence type="ECO:0000256" key="2">
    <source>
        <dbReference type="ARBA" id="ARBA00022679"/>
    </source>
</evidence>
<keyword evidence="5 9" id="KW-0067">ATP-binding</keyword>
<dbReference type="PANTHER" id="PTHR21342:SF1">
    <property type="entry name" value="PHOSPHOPANTETHEINE ADENYLYLTRANSFERASE"/>
    <property type="match status" value="1"/>
</dbReference>
<evidence type="ECO:0000256" key="6">
    <source>
        <dbReference type="ARBA" id="ARBA00022842"/>
    </source>
</evidence>
<name>H7EPE2_9SPIR</name>
<evidence type="ECO:0000256" key="1">
    <source>
        <dbReference type="ARBA" id="ARBA00022490"/>
    </source>
</evidence>
<feature type="binding site" evidence="9">
    <location>
        <position position="70"/>
    </location>
    <ligand>
        <name>substrate</name>
    </ligand>
</feature>
<organism evidence="11 12">
    <name type="scientific">Treponema saccharophilum DSM 2985</name>
    <dbReference type="NCBI Taxonomy" id="907348"/>
    <lineage>
        <taxon>Bacteria</taxon>
        <taxon>Pseudomonadati</taxon>
        <taxon>Spirochaetota</taxon>
        <taxon>Spirochaetia</taxon>
        <taxon>Spirochaetales</taxon>
        <taxon>Treponemataceae</taxon>
        <taxon>Treponema</taxon>
    </lineage>
</organism>
<dbReference type="InterPro" id="IPR001980">
    <property type="entry name" value="PPAT"/>
</dbReference>
<reference evidence="11 12" key="1">
    <citation type="submission" date="2011-09" db="EMBL/GenBank/DDBJ databases">
        <title>The draft genome of Treponema saccharophilum DSM 2985.</title>
        <authorList>
            <consortium name="US DOE Joint Genome Institute (JGI-PGF)"/>
            <person name="Lucas S."/>
            <person name="Copeland A."/>
            <person name="Lapidus A."/>
            <person name="Glavina del Rio T."/>
            <person name="Dalin E."/>
            <person name="Tice H."/>
            <person name="Bruce D."/>
            <person name="Goodwin L."/>
            <person name="Pitluck S."/>
            <person name="Peters L."/>
            <person name="Kyrpides N."/>
            <person name="Mavromatis K."/>
            <person name="Ivanova N."/>
            <person name="Markowitz V."/>
            <person name="Cheng J.-F."/>
            <person name="Hugenholtz P."/>
            <person name="Woyke T."/>
            <person name="Wu D."/>
            <person name="Gronow S."/>
            <person name="Wellnitz S."/>
            <person name="Brambilla E."/>
            <person name="Klenk H.-P."/>
            <person name="Eisen J.A."/>
        </authorList>
    </citation>
    <scope>NUCLEOTIDE SEQUENCE [LARGE SCALE GENOMIC DNA]</scope>
    <source>
        <strain evidence="11 12">DSM 2985</strain>
    </source>
</reference>
<dbReference type="PANTHER" id="PTHR21342">
    <property type="entry name" value="PHOSPHOPANTETHEINE ADENYLYLTRANSFERASE"/>
    <property type="match status" value="1"/>
</dbReference>
<comment type="similarity">
    <text evidence="9">Belongs to the bacterial CoaD family.</text>
</comment>
<keyword evidence="6 9" id="KW-0460">Magnesium</keyword>
<keyword evidence="12" id="KW-1185">Reference proteome</keyword>
<comment type="catalytic activity">
    <reaction evidence="8 9">
        <text>(R)-4'-phosphopantetheine + ATP + H(+) = 3'-dephospho-CoA + diphosphate</text>
        <dbReference type="Rhea" id="RHEA:19801"/>
        <dbReference type="ChEBI" id="CHEBI:15378"/>
        <dbReference type="ChEBI" id="CHEBI:30616"/>
        <dbReference type="ChEBI" id="CHEBI:33019"/>
        <dbReference type="ChEBI" id="CHEBI:57328"/>
        <dbReference type="ChEBI" id="CHEBI:61723"/>
        <dbReference type="EC" id="2.7.7.3"/>
    </reaction>
</comment>
<keyword evidence="7 9" id="KW-0173">Coenzyme A biosynthesis</keyword>
<comment type="cofactor">
    <cofactor evidence="9">
        <name>Mg(2+)</name>
        <dbReference type="ChEBI" id="CHEBI:18420"/>
    </cofactor>
</comment>
<proteinExistence type="inferred from homology"/>
<keyword evidence="3 9" id="KW-0548">Nucleotidyltransferase</keyword>
<evidence type="ECO:0000313" key="11">
    <source>
        <dbReference type="EMBL" id="EIC00775.1"/>
    </source>
</evidence>